<organism evidence="1">
    <name type="scientific">Tanacetum cinerariifolium</name>
    <name type="common">Dalmatian daisy</name>
    <name type="synonym">Chrysanthemum cinerariifolium</name>
    <dbReference type="NCBI Taxonomy" id="118510"/>
    <lineage>
        <taxon>Eukaryota</taxon>
        <taxon>Viridiplantae</taxon>
        <taxon>Streptophyta</taxon>
        <taxon>Embryophyta</taxon>
        <taxon>Tracheophyta</taxon>
        <taxon>Spermatophyta</taxon>
        <taxon>Magnoliopsida</taxon>
        <taxon>eudicotyledons</taxon>
        <taxon>Gunneridae</taxon>
        <taxon>Pentapetalae</taxon>
        <taxon>asterids</taxon>
        <taxon>campanulids</taxon>
        <taxon>Asterales</taxon>
        <taxon>Asteraceae</taxon>
        <taxon>Asteroideae</taxon>
        <taxon>Anthemideae</taxon>
        <taxon>Anthemidinae</taxon>
        <taxon>Tanacetum</taxon>
    </lineage>
</organism>
<evidence type="ECO:0000313" key="1">
    <source>
        <dbReference type="EMBL" id="GFD13337.1"/>
    </source>
</evidence>
<accession>A0A699TTC7</accession>
<sequence length="134" mass="14060">RLTTKAKELAMFSKSNILAAKGFMAAAILSALVSQSANAGIPVLDSLGLTQTTVSAINQVKQNVNYYRNSPCFTPAGCTEAEAKAVQDAQANNSEAVKRANDAVLKSVDQQQQTLTSDAANLQKLQSQATSARG</sequence>
<dbReference type="EMBL" id="BKCJ011271780">
    <property type="protein sequence ID" value="GFD13337.1"/>
    <property type="molecule type" value="Genomic_DNA"/>
</dbReference>
<proteinExistence type="predicted"/>
<comment type="caution">
    <text evidence="1">The sequence shown here is derived from an EMBL/GenBank/DDBJ whole genome shotgun (WGS) entry which is preliminary data.</text>
</comment>
<dbReference type="AlphaFoldDB" id="A0A699TTC7"/>
<protein>
    <submittedName>
        <fullName evidence="1">Uncharacterized protein</fullName>
    </submittedName>
</protein>
<feature type="non-terminal residue" evidence="1">
    <location>
        <position position="1"/>
    </location>
</feature>
<gene>
    <name evidence="1" type="ORF">Tci_885306</name>
</gene>
<reference evidence="1" key="1">
    <citation type="journal article" date="2019" name="Sci. Rep.">
        <title>Draft genome of Tanacetum cinerariifolium, the natural source of mosquito coil.</title>
        <authorList>
            <person name="Yamashiro T."/>
            <person name="Shiraishi A."/>
            <person name="Satake H."/>
            <person name="Nakayama K."/>
        </authorList>
    </citation>
    <scope>NUCLEOTIDE SEQUENCE</scope>
</reference>
<name>A0A699TTC7_TANCI</name>
<feature type="non-terminal residue" evidence="1">
    <location>
        <position position="134"/>
    </location>
</feature>